<name>A0AA38FF54_TAXCH</name>
<feature type="non-terminal residue" evidence="1">
    <location>
        <position position="1"/>
    </location>
</feature>
<dbReference type="AlphaFoldDB" id="A0AA38FF54"/>
<dbReference type="PANTHER" id="PTHR47694:SF1">
    <property type="entry name" value="PLANT UBX DOMAIN-CONTAINING PROTEIN 2"/>
    <property type="match status" value="1"/>
</dbReference>
<feature type="non-terminal residue" evidence="1">
    <location>
        <position position="93"/>
    </location>
</feature>
<dbReference type="Proteomes" id="UP000824469">
    <property type="component" value="Unassembled WGS sequence"/>
</dbReference>
<dbReference type="PANTHER" id="PTHR47694">
    <property type="entry name" value="PLANT UBX DOMAIN-CONTAINING PROTEIN 2"/>
    <property type="match status" value="1"/>
</dbReference>
<keyword evidence="2" id="KW-1185">Reference proteome</keyword>
<evidence type="ECO:0000313" key="2">
    <source>
        <dbReference type="Proteomes" id="UP000824469"/>
    </source>
</evidence>
<reference evidence="1 2" key="1">
    <citation type="journal article" date="2021" name="Nat. Plants">
        <title>The Taxus genome provides insights into paclitaxel biosynthesis.</title>
        <authorList>
            <person name="Xiong X."/>
            <person name="Gou J."/>
            <person name="Liao Q."/>
            <person name="Li Y."/>
            <person name="Zhou Q."/>
            <person name="Bi G."/>
            <person name="Li C."/>
            <person name="Du R."/>
            <person name="Wang X."/>
            <person name="Sun T."/>
            <person name="Guo L."/>
            <person name="Liang H."/>
            <person name="Lu P."/>
            <person name="Wu Y."/>
            <person name="Zhang Z."/>
            <person name="Ro D.K."/>
            <person name="Shang Y."/>
            <person name="Huang S."/>
            <person name="Yan J."/>
        </authorList>
    </citation>
    <scope>NUCLEOTIDE SEQUENCE [LARGE SCALE GENOMIC DNA]</scope>
    <source>
        <strain evidence="1">Ta-2019</strain>
    </source>
</reference>
<sequence>FPDGVILQGVFLPLEPSTVLYEFARSALKEACLDFELLGPAVPKSRVIPCYAKVGEKMPTLEDEDLVPAALVKFKPNETDSIVFTGLRNDLLA</sequence>
<evidence type="ECO:0000313" key="1">
    <source>
        <dbReference type="EMBL" id="KAH9299607.1"/>
    </source>
</evidence>
<dbReference type="EMBL" id="JAHRHJ020000010">
    <property type="protein sequence ID" value="KAH9299607.1"/>
    <property type="molecule type" value="Genomic_DNA"/>
</dbReference>
<dbReference type="GO" id="GO:0050832">
    <property type="term" value="P:defense response to fungus"/>
    <property type="evidence" value="ECO:0007669"/>
    <property type="project" value="TreeGrafter"/>
</dbReference>
<comment type="caution">
    <text evidence="1">The sequence shown here is derived from an EMBL/GenBank/DDBJ whole genome shotgun (WGS) entry which is preliminary data.</text>
</comment>
<accession>A0AA38FF54</accession>
<gene>
    <name evidence="1" type="ORF">KI387_031289</name>
</gene>
<organism evidence="1 2">
    <name type="scientific">Taxus chinensis</name>
    <name type="common">Chinese yew</name>
    <name type="synonym">Taxus wallichiana var. chinensis</name>
    <dbReference type="NCBI Taxonomy" id="29808"/>
    <lineage>
        <taxon>Eukaryota</taxon>
        <taxon>Viridiplantae</taxon>
        <taxon>Streptophyta</taxon>
        <taxon>Embryophyta</taxon>
        <taxon>Tracheophyta</taxon>
        <taxon>Spermatophyta</taxon>
        <taxon>Pinopsida</taxon>
        <taxon>Pinidae</taxon>
        <taxon>Conifers II</taxon>
        <taxon>Cupressales</taxon>
        <taxon>Taxaceae</taxon>
        <taxon>Taxus</taxon>
    </lineage>
</organism>
<protein>
    <submittedName>
        <fullName evidence="1">Uncharacterized protein</fullName>
    </submittedName>
</protein>
<proteinExistence type="predicted"/>